<evidence type="ECO:0000313" key="3">
    <source>
        <dbReference type="EMBL" id="VEL17083.1"/>
    </source>
</evidence>
<sequence length="215" mass="23336">MRCPAAKFATHGISHFLFLILLAAATFRLDENAQASLVDEEASSAATTTTTSSSSVGNSATTVSSKVATTSVSTSTAASATTNSAARLPRRSIYLPVDDSFIEEIRGGKQDDGFQRRGEKEGVESGSVLGALLNMENHVEAFNMFGQQPDLENKQSFEELSGAGSLNMAWPTTAIERDEETRIRAWILRNLRPSKMIITHVQICIVLWIVGKCFF</sequence>
<evidence type="ECO:0000313" key="4">
    <source>
        <dbReference type="Proteomes" id="UP000784294"/>
    </source>
</evidence>
<feature type="region of interest" description="Disordered" evidence="1">
    <location>
        <begin position="39"/>
        <end position="64"/>
    </location>
</feature>
<dbReference type="Proteomes" id="UP000784294">
    <property type="component" value="Unassembled WGS sequence"/>
</dbReference>
<proteinExistence type="predicted"/>
<feature type="compositionally biased region" description="Low complexity" evidence="1">
    <location>
        <begin position="43"/>
        <end position="64"/>
    </location>
</feature>
<dbReference type="EMBL" id="CAAALY010031014">
    <property type="protein sequence ID" value="VEL17083.1"/>
    <property type="molecule type" value="Genomic_DNA"/>
</dbReference>
<keyword evidence="4" id="KW-1185">Reference proteome</keyword>
<evidence type="ECO:0000256" key="1">
    <source>
        <dbReference type="SAM" id="MobiDB-lite"/>
    </source>
</evidence>
<protein>
    <submittedName>
        <fullName evidence="3">Uncharacterized protein</fullName>
    </submittedName>
</protein>
<feature type="signal peptide" evidence="2">
    <location>
        <begin position="1"/>
        <end position="25"/>
    </location>
</feature>
<name>A0A448WPN0_9PLAT</name>
<dbReference type="AlphaFoldDB" id="A0A448WPN0"/>
<reference evidence="3" key="1">
    <citation type="submission" date="2018-11" db="EMBL/GenBank/DDBJ databases">
        <authorList>
            <consortium name="Pathogen Informatics"/>
        </authorList>
    </citation>
    <scope>NUCLEOTIDE SEQUENCE</scope>
</reference>
<evidence type="ECO:0000256" key="2">
    <source>
        <dbReference type="SAM" id="SignalP"/>
    </source>
</evidence>
<comment type="caution">
    <text evidence="3">The sequence shown here is derived from an EMBL/GenBank/DDBJ whole genome shotgun (WGS) entry which is preliminary data.</text>
</comment>
<organism evidence="3 4">
    <name type="scientific">Protopolystoma xenopodis</name>
    <dbReference type="NCBI Taxonomy" id="117903"/>
    <lineage>
        <taxon>Eukaryota</taxon>
        <taxon>Metazoa</taxon>
        <taxon>Spiralia</taxon>
        <taxon>Lophotrochozoa</taxon>
        <taxon>Platyhelminthes</taxon>
        <taxon>Monogenea</taxon>
        <taxon>Polyopisthocotylea</taxon>
        <taxon>Polystomatidea</taxon>
        <taxon>Polystomatidae</taxon>
        <taxon>Protopolystoma</taxon>
    </lineage>
</organism>
<feature type="chain" id="PRO_5019212161" evidence="2">
    <location>
        <begin position="26"/>
        <end position="215"/>
    </location>
</feature>
<dbReference type="OrthoDB" id="2373987at2759"/>
<accession>A0A448WPN0</accession>
<keyword evidence="2" id="KW-0732">Signal</keyword>
<gene>
    <name evidence="3" type="ORF">PXEA_LOCUS10523</name>
</gene>